<dbReference type="OrthoDB" id="5424500at2759"/>
<dbReference type="AlphaFoldDB" id="A0A0C2WRK6"/>
<protein>
    <submittedName>
        <fullName evidence="1">Uncharacterized protein</fullName>
    </submittedName>
</protein>
<name>A0A0C2WRK6_AMAMK</name>
<dbReference type="Proteomes" id="UP000054549">
    <property type="component" value="Unassembled WGS sequence"/>
</dbReference>
<dbReference type="InterPro" id="IPR027417">
    <property type="entry name" value="P-loop_NTPase"/>
</dbReference>
<dbReference type="HOGENOM" id="CLU_018876_1_0_1"/>
<reference evidence="1 2" key="1">
    <citation type="submission" date="2014-04" db="EMBL/GenBank/DDBJ databases">
        <title>Evolutionary Origins and Diversification of the Mycorrhizal Mutualists.</title>
        <authorList>
            <consortium name="DOE Joint Genome Institute"/>
            <consortium name="Mycorrhizal Genomics Consortium"/>
            <person name="Kohler A."/>
            <person name="Kuo A."/>
            <person name="Nagy L.G."/>
            <person name="Floudas D."/>
            <person name="Copeland A."/>
            <person name="Barry K.W."/>
            <person name="Cichocki N."/>
            <person name="Veneault-Fourrey C."/>
            <person name="LaButti K."/>
            <person name="Lindquist E.A."/>
            <person name="Lipzen A."/>
            <person name="Lundell T."/>
            <person name="Morin E."/>
            <person name="Murat C."/>
            <person name="Riley R."/>
            <person name="Ohm R."/>
            <person name="Sun H."/>
            <person name="Tunlid A."/>
            <person name="Henrissat B."/>
            <person name="Grigoriev I.V."/>
            <person name="Hibbett D.S."/>
            <person name="Martin F."/>
        </authorList>
    </citation>
    <scope>NUCLEOTIDE SEQUENCE [LARGE SCALE GENOMIC DNA]</scope>
    <source>
        <strain evidence="1 2">Koide BX008</strain>
    </source>
</reference>
<keyword evidence="2" id="KW-1185">Reference proteome</keyword>
<accession>A0A0C2WRK6</accession>
<evidence type="ECO:0000313" key="2">
    <source>
        <dbReference type="Proteomes" id="UP000054549"/>
    </source>
</evidence>
<gene>
    <name evidence="1" type="ORF">M378DRAFT_111568</name>
</gene>
<dbReference type="EMBL" id="KN818326">
    <property type="protein sequence ID" value="KIL58928.1"/>
    <property type="molecule type" value="Genomic_DNA"/>
</dbReference>
<dbReference type="SUPFAM" id="SSF52540">
    <property type="entry name" value="P-loop containing nucleoside triphosphate hydrolases"/>
    <property type="match status" value="1"/>
</dbReference>
<proteinExistence type="predicted"/>
<organism evidence="1 2">
    <name type="scientific">Amanita muscaria (strain Koide BX008)</name>
    <dbReference type="NCBI Taxonomy" id="946122"/>
    <lineage>
        <taxon>Eukaryota</taxon>
        <taxon>Fungi</taxon>
        <taxon>Dikarya</taxon>
        <taxon>Basidiomycota</taxon>
        <taxon>Agaricomycotina</taxon>
        <taxon>Agaricomycetes</taxon>
        <taxon>Agaricomycetidae</taxon>
        <taxon>Agaricales</taxon>
        <taxon>Pluteineae</taxon>
        <taxon>Amanitaceae</taxon>
        <taxon>Amanita</taxon>
    </lineage>
</organism>
<dbReference type="STRING" id="946122.A0A0C2WRK6"/>
<sequence length="486" mass="55024">MKERLVQARLLPVRGTPGCGKTVLMNLLHAYILKHFPSALVKVQHSWPPRESGPTLEECLQKLDPGFPRPNTITFLLFDEGQDSYSDDILWNAFFKEVSYAGSYRQYRVVLFCSYGSPSSRLRSYHIGARDDARISLRPREGSIGILLKRSEFDEVVSLYERKLNLNPDLLDLIFDWTVGHVGAVIKMLHVISYQRVPDTRRGVQLTVEAFHAENPTHKLVQALAGGAFERGLPKVMELSAQPDVVALFRNLLKNGAIDMNENAADEAIRKCHRHGWIHADRTANGAITRYVFPSPLHTMAISWRLEPTNDMPHFPSLFDLAIAAISEFKPSQLHIPLHRASPQSTDKPSKPQYQDEFYRSVFSVTFGNVCLSAEFTSAREARVAGCIDFFIPAVKWGIELTREGNQLNEHSSRFTNSGAYEAWLNSGDMNDYILLDCCTSIPSKQFPEIQNLFHVVFQDGYKKVDVYDNMTKLVKGSIVLLENHQ</sequence>
<evidence type="ECO:0000313" key="1">
    <source>
        <dbReference type="EMBL" id="KIL58928.1"/>
    </source>
</evidence>
<dbReference type="InParanoid" id="A0A0C2WRK6"/>